<evidence type="ECO:0000256" key="5">
    <source>
        <dbReference type="ARBA" id="ARBA00022837"/>
    </source>
</evidence>
<comment type="subcellular location">
    <subcellularLocation>
        <location evidence="1">Cell membrane</location>
    </subcellularLocation>
</comment>
<dbReference type="PANTHER" id="PTHR24027">
    <property type="entry name" value="CADHERIN-23"/>
    <property type="match status" value="1"/>
</dbReference>
<keyword evidence="2" id="KW-1003">Cell membrane</keyword>
<evidence type="ECO:0000259" key="13">
    <source>
        <dbReference type="PROSITE" id="PS50268"/>
    </source>
</evidence>
<evidence type="ECO:0000256" key="12">
    <source>
        <dbReference type="SAM" id="SignalP"/>
    </source>
</evidence>
<accession>A0AAV6GEB5</accession>
<dbReference type="PRINTS" id="PR00205">
    <property type="entry name" value="CADHERIN"/>
</dbReference>
<dbReference type="GO" id="GO:0060027">
    <property type="term" value="P:convergent extension involved in gastrulation"/>
    <property type="evidence" value="ECO:0007669"/>
    <property type="project" value="UniProtKB-ARBA"/>
</dbReference>
<dbReference type="Gene3D" id="2.60.40.60">
    <property type="entry name" value="Cadherins"/>
    <property type="match status" value="7"/>
</dbReference>
<evidence type="ECO:0000256" key="7">
    <source>
        <dbReference type="ARBA" id="ARBA00022989"/>
    </source>
</evidence>
<dbReference type="GO" id="GO:0016342">
    <property type="term" value="C:catenin complex"/>
    <property type="evidence" value="ECO:0007669"/>
    <property type="project" value="TreeGrafter"/>
</dbReference>
<dbReference type="GO" id="GO:0007156">
    <property type="term" value="P:homophilic cell adhesion via plasma membrane adhesion molecules"/>
    <property type="evidence" value="ECO:0007669"/>
    <property type="project" value="InterPro"/>
</dbReference>
<comment type="caution">
    <text evidence="14">The sequence shown here is derived from an EMBL/GenBank/DDBJ whole genome shotgun (WGS) entry which is preliminary data.</text>
</comment>
<keyword evidence="9" id="KW-0325">Glycoprotein</keyword>
<dbReference type="FunFam" id="2.60.40.60:FF:000020">
    <property type="entry name" value="Dachsous cadherin-related 1b"/>
    <property type="match status" value="1"/>
</dbReference>
<dbReference type="InterPro" id="IPR002126">
    <property type="entry name" value="Cadherin-like_dom"/>
</dbReference>
<keyword evidence="3 11" id="KW-0812">Transmembrane</keyword>
<feature type="domain" description="Cadherin" evidence="13">
    <location>
        <begin position="385"/>
        <end position="493"/>
    </location>
</feature>
<dbReference type="FunFam" id="2.60.40.60:FF:000011">
    <property type="entry name" value="Cadherin 1"/>
    <property type="match status" value="1"/>
</dbReference>
<dbReference type="GO" id="GO:0044331">
    <property type="term" value="P:cell-cell adhesion mediated by cadherin"/>
    <property type="evidence" value="ECO:0007669"/>
    <property type="project" value="TreeGrafter"/>
</dbReference>
<evidence type="ECO:0000256" key="4">
    <source>
        <dbReference type="ARBA" id="ARBA00022737"/>
    </source>
</evidence>
<feature type="domain" description="Cadherin" evidence="13">
    <location>
        <begin position="317"/>
        <end position="385"/>
    </location>
</feature>
<feature type="domain" description="Cadherin" evidence="13">
    <location>
        <begin position="57"/>
        <end position="121"/>
    </location>
</feature>
<sequence length="865" mass="94988">MMKHLLLLALLLSSSHGIALEDLKGPLENKAILVPEATTVPYPIYQFVSKVEGVTAYRVSGDLQEISISADGWLYLTEQLFWSDKEAHSLQIEALADDVTVDGPYDVVLTVVDINNNAPTFEQDQYVGEVMEHSTAGMPFVRVVASDTDDPNTANAALRYSIMRVIPSTTETLFQIDPQTGEISTTEDGARLLKARAGLRYGRGEERGSREVLEKNFNHFCSPVHDIPYEQNPFFSCVLRRESRQVGATTDPDYTLIVIAEDMGGAPNALSGTTRVNVVVRQNLWVAPAPITITENLKGEYPMLIATVTSNDPNPIYSLGQKERTNFPFSINPDGEIYVTEALDREDKDMYVLVVFAKDDQGVDLERPMEIHVTVKDENDNAPECGDIKEFEVQENELVGSVVGRLLAHDADDENTLNALLTYTLLSQTPATAMFSLDGFTGDIKVAKAGFRRSVTPEYTLTLSLSDGGTPAKTVQCQISVKVIDINNELPLFEKNNYGKINVSENAELGTELLTVKATDADDPGTGSSKVEYTIAEGDPNGVFTIVVDEATGEGKLTIARPLDFEEHPTYTLQIHARNPEPLVKGMDYGAESTAVVTVDVDNVDEAPVFEQELLRVTVPENLTVGATVLDIKAHDPEGKEIIFKLEGDERGWFEIDSATGQLKTKAALDYEEVQDLTLMVMTCEKDAPDMKTEKEVAIRLMDVNDNVPKMVVTQNFICVKDHKTPLVIKAEDRDSHPFGAPFTFSLGTKNKRSPNWEVTQVDGTSAHLTLKKVPPADQTFGVPINIKDNAGMGITHTFEVNVCNCTEFGSCFIEPLKLPRLSVAETVGILGGVLGFIVIVLIIAIKKSKKKSKKINEGEDEGMM</sequence>
<evidence type="ECO:0000256" key="10">
    <source>
        <dbReference type="PROSITE-ProRule" id="PRU00043"/>
    </source>
</evidence>
<feature type="chain" id="PRO_5043652686" description="Cadherin domain-containing protein" evidence="12">
    <location>
        <begin position="18"/>
        <end position="865"/>
    </location>
</feature>
<evidence type="ECO:0000256" key="2">
    <source>
        <dbReference type="ARBA" id="ARBA00022475"/>
    </source>
</evidence>
<dbReference type="InterPro" id="IPR039808">
    <property type="entry name" value="Cadherin"/>
</dbReference>
<keyword evidence="8 11" id="KW-0472">Membrane</keyword>
<evidence type="ECO:0000256" key="9">
    <source>
        <dbReference type="ARBA" id="ARBA00023180"/>
    </source>
</evidence>
<feature type="signal peptide" evidence="12">
    <location>
        <begin position="1"/>
        <end position="17"/>
    </location>
</feature>
<feature type="domain" description="Cadherin" evidence="13">
    <location>
        <begin position="122"/>
        <end position="292"/>
    </location>
</feature>
<dbReference type="InterPro" id="IPR015919">
    <property type="entry name" value="Cadherin-like_sf"/>
</dbReference>
<dbReference type="GO" id="GO:0007043">
    <property type="term" value="P:cell-cell junction assembly"/>
    <property type="evidence" value="ECO:0007669"/>
    <property type="project" value="TreeGrafter"/>
</dbReference>
<evidence type="ECO:0000256" key="3">
    <source>
        <dbReference type="ARBA" id="ARBA00022692"/>
    </source>
</evidence>
<dbReference type="PANTHER" id="PTHR24027:SF419">
    <property type="entry name" value="CADHERIN-17"/>
    <property type="match status" value="1"/>
</dbReference>
<keyword evidence="4" id="KW-0677">Repeat</keyword>
<keyword evidence="6" id="KW-0130">Cell adhesion</keyword>
<dbReference type="GO" id="GO:0034332">
    <property type="term" value="P:adherens junction organization"/>
    <property type="evidence" value="ECO:0007669"/>
    <property type="project" value="TreeGrafter"/>
</dbReference>
<evidence type="ECO:0000256" key="6">
    <source>
        <dbReference type="ARBA" id="ARBA00022889"/>
    </source>
</evidence>
<dbReference type="PROSITE" id="PS00232">
    <property type="entry name" value="CADHERIN_1"/>
    <property type="match status" value="2"/>
</dbReference>
<keyword evidence="5 10" id="KW-0106">Calcium</keyword>
<gene>
    <name evidence="14" type="ORF">AALO_G00184830</name>
</gene>
<keyword evidence="15" id="KW-1185">Reference proteome</keyword>
<dbReference type="GO" id="GO:0016477">
    <property type="term" value="P:cell migration"/>
    <property type="evidence" value="ECO:0007669"/>
    <property type="project" value="TreeGrafter"/>
</dbReference>
<evidence type="ECO:0000256" key="11">
    <source>
        <dbReference type="SAM" id="Phobius"/>
    </source>
</evidence>
<feature type="domain" description="Cadherin" evidence="13">
    <location>
        <begin position="501"/>
        <end position="610"/>
    </location>
</feature>
<dbReference type="Proteomes" id="UP000823561">
    <property type="component" value="Chromosome 13"/>
</dbReference>
<dbReference type="SMART" id="SM00112">
    <property type="entry name" value="CA"/>
    <property type="match status" value="5"/>
</dbReference>
<dbReference type="PROSITE" id="PS50268">
    <property type="entry name" value="CADHERIN_2"/>
    <property type="match status" value="6"/>
</dbReference>
<evidence type="ECO:0000313" key="15">
    <source>
        <dbReference type="Proteomes" id="UP000823561"/>
    </source>
</evidence>
<dbReference type="CDD" id="cd11304">
    <property type="entry name" value="Cadherin_repeat"/>
    <property type="match status" value="5"/>
</dbReference>
<dbReference type="GO" id="GO:0000902">
    <property type="term" value="P:cell morphogenesis"/>
    <property type="evidence" value="ECO:0007669"/>
    <property type="project" value="TreeGrafter"/>
</dbReference>
<dbReference type="FunFam" id="2.60.40.60:FF:000019">
    <property type="entry name" value="Cadherin 2"/>
    <property type="match status" value="1"/>
</dbReference>
<dbReference type="Pfam" id="PF00028">
    <property type="entry name" value="Cadherin"/>
    <property type="match status" value="4"/>
</dbReference>
<dbReference type="GO" id="GO:0008013">
    <property type="term" value="F:beta-catenin binding"/>
    <property type="evidence" value="ECO:0007669"/>
    <property type="project" value="TreeGrafter"/>
</dbReference>
<evidence type="ECO:0000313" key="14">
    <source>
        <dbReference type="EMBL" id="KAG5271851.1"/>
    </source>
</evidence>
<feature type="transmembrane region" description="Helical" evidence="11">
    <location>
        <begin position="828"/>
        <end position="846"/>
    </location>
</feature>
<reference evidence="14" key="1">
    <citation type="submission" date="2020-10" db="EMBL/GenBank/DDBJ databases">
        <title>Chromosome-scale genome assembly of the Allis shad, Alosa alosa.</title>
        <authorList>
            <person name="Margot Z."/>
            <person name="Christophe K."/>
            <person name="Cabau C."/>
            <person name="Louis A."/>
            <person name="Berthelot C."/>
            <person name="Parey E."/>
            <person name="Roest Crollius H."/>
            <person name="Montfort J."/>
            <person name="Robinson-Rechavi M."/>
            <person name="Bucao C."/>
            <person name="Bouchez O."/>
            <person name="Gislard M."/>
            <person name="Lluch J."/>
            <person name="Milhes M."/>
            <person name="Lampietro C."/>
            <person name="Lopez Roques C."/>
            <person name="Donnadieu C."/>
            <person name="Braasch I."/>
            <person name="Desvignes T."/>
            <person name="Postlethwait J."/>
            <person name="Bobe J."/>
            <person name="Guiguen Y."/>
        </authorList>
    </citation>
    <scope>NUCLEOTIDE SEQUENCE</scope>
    <source>
        <strain evidence="14">M-15738</strain>
        <tissue evidence="14">Blood</tissue>
    </source>
</reference>
<evidence type="ECO:0000256" key="8">
    <source>
        <dbReference type="ARBA" id="ARBA00023136"/>
    </source>
</evidence>
<dbReference type="GO" id="GO:0005509">
    <property type="term" value="F:calcium ion binding"/>
    <property type="evidence" value="ECO:0007669"/>
    <property type="project" value="UniProtKB-UniRule"/>
</dbReference>
<dbReference type="GO" id="GO:0045296">
    <property type="term" value="F:cadherin binding"/>
    <property type="evidence" value="ECO:0007669"/>
    <property type="project" value="TreeGrafter"/>
</dbReference>
<dbReference type="EMBL" id="JADWDJ010000013">
    <property type="protein sequence ID" value="KAG5271851.1"/>
    <property type="molecule type" value="Genomic_DNA"/>
</dbReference>
<dbReference type="InterPro" id="IPR020894">
    <property type="entry name" value="Cadherin_CS"/>
</dbReference>
<keyword evidence="7 11" id="KW-1133">Transmembrane helix</keyword>
<organism evidence="14 15">
    <name type="scientific">Alosa alosa</name>
    <name type="common">allis shad</name>
    <dbReference type="NCBI Taxonomy" id="278164"/>
    <lineage>
        <taxon>Eukaryota</taxon>
        <taxon>Metazoa</taxon>
        <taxon>Chordata</taxon>
        <taxon>Craniata</taxon>
        <taxon>Vertebrata</taxon>
        <taxon>Euteleostomi</taxon>
        <taxon>Actinopterygii</taxon>
        <taxon>Neopterygii</taxon>
        <taxon>Teleostei</taxon>
        <taxon>Clupei</taxon>
        <taxon>Clupeiformes</taxon>
        <taxon>Clupeoidei</taxon>
        <taxon>Clupeidae</taxon>
        <taxon>Alosa</taxon>
    </lineage>
</organism>
<dbReference type="SUPFAM" id="SSF49313">
    <property type="entry name" value="Cadherin-like"/>
    <property type="match status" value="6"/>
</dbReference>
<proteinExistence type="predicted"/>
<dbReference type="GO" id="GO:0005912">
    <property type="term" value="C:adherens junction"/>
    <property type="evidence" value="ECO:0007669"/>
    <property type="project" value="TreeGrafter"/>
</dbReference>
<feature type="domain" description="Cadherin" evidence="13">
    <location>
        <begin position="611"/>
        <end position="711"/>
    </location>
</feature>
<name>A0AAV6GEB5_9TELE</name>
<dbReference type="GO" id="GO:0016339">
    <property type="term" value="P:calcium-dependent cell-cell adhesion via plasma membrane cell adhesion molecules"/>
    <property type="evidence" value="ECO:0007669"/>
    <property type="project" value="TreeGrafter"/>
</dbReference>
<protein>
    <recommendedName>
        <fullName evidence="13">Cadherin domain-containing protein</fullName>
    </recommendedName>
</protein>
<dbReference type="AlphaFoldDB" id="A0AAV6GEB5"/>
<evidence type="ECO:0000256" key="1">
    <source>
        <dbReference type="ARBA" id="ARBA00004236"/>
    </source>
</evidence>
<keyword evidence="12" id="KW-0732">Signal</keyword>